<gene>
    <name evidence="3" type="ORF">Cob_v008559</name>
</gene>
<comment type="caution">
    <text evidence="3">The sequence shown here is derived from an EMBL/GenBank/DDBJ whole genome shotgun (WGS) entry which is preliminary data.</text>
</comment>
<organism evidence="3 4">
    <name type="scientific">Colletotrichum orbiculare (strain 104-T / ATCC 96160 / CBS 514.97 / LARS 414 / MAFF 240422)</name>
    <name type="common">Cucumber anthracnose fungus</name>
    <name type="synonym">Colletotrichum lagenarium</name>
    <dbReference type="NCBI Taxonomy" id="1213857"/>
    <lineage>
        <taxon>Eukaryota</taxon>
        <taxon>Fungi</taxon>
        <taxon>Dikarya</taxon>
        <taxon>Ascomycota</taxon>
        <taxon>Pezizomycotina</taxon>
        <taxon>Sordariomycetes</taxon>
        <taxon>Hypocreomycetidae</taxon>
        <taxon>Glomerellales</taxon>
        <taxon>Glomerellaceae</taxon>
        <taxon>Colletotrichum</taxon>
        <taxon>Colletotrichum orbiculare species complex</taxon>
    </lineage>
</organism>
<keyword evidence="4" id="KW-1185">Reference proteome</keyword>
<evidence type="ECO:0000313" key="3">
    <source>
        <dbReference type="EMBL" id="TDZ18426.1"/>
    </source>
</evidence>
<proteinExistence type="predicted"/>
<feature type="region of interest" description="Disordered" evidence="2">
    <location>
        <begin position="88"/>
        <end position="131"/>
    </location>
</feature>
<reference evidence="4" key="2">
    <citation type="journal article" date="2019" name="Mol. Plant Microbe Interact.">
        <title>Genome sequence resources for four phytopathogenic fungi from the Colletotrichum orbiculare species complex.</title>
        <authorList>
            <person name="Gan P."/>
            <person name="Tsushima A."/>
            <person name="Narusaka M."/>
            <person name="Narusaka Y."/>
            <person name="Takano Y."/>
            <person name="Kubo Y."/>
            <person name="Shirasu K."/>
        </authorList>
    </citation>
    <scope>GENOME REANNOTATION</scope>
    <source>
        <strain evidence="4">104-T / ATCC 96160 / CBS 514.97 / LARS 414 / MAFF 240422</strain>
    </source>
</reference>
<evidence type="ECO:0000256" key="1">
    <source>
        <dbReference type="SAM" id="Coils"/>
    </source>
</evidence>
<accession>A0A484FKW8</accession>
<evidence type="ECO:0000256" key="2">
    <source>
        <dbReference type="SAM" id="MobiDB-lite"/>
    </source>
</evidence>
<keyword evidence="1" id="KW-0175">Coiled coil</keyword>
<dbReference type="Proteomes" id="UP000014480">
    <property type="component" value="Unassembled WGS sequence"/>
</dbReference>
<dbReference type="EMBL" id="AMCV02000023">
    <property type="protein sequence ID" value="TDZ18426.1"/>
    <property type="molecule type" value="Genomic_DNA"/>
</dbReference>
<sequence>MVDTGDAEMAEADSCDVGNAKEASMAKASIAAEEHEGQIISSGNNSEESKLSSIHEFASDYDFYAEQGKERPFIGINFINQFANEFDFETDEGDGEPSTRDKHPQESIVAGTALENPDRFLSNSTQKSDEDCDLYTEETEQTPSLEFDEDDDLFTEETEQTFSLENNPGEFEDVAYTLGQLKLRPDTDINPMSLYRQIREQFIRALLETSIQSFSEAWFMWVATEATWREAQREGKSCCPGFSPQIRCKAIIDNQKVLEADRREYPWDCPPIHIDGGEATWFEDCVKKRRKEQRLSLWHKKQLGIPIIEEQGHMLMEVPGMTPRELREVIWDAMFPGEAKHDNQAFELILPTNFVGISVVIKDLKKLRESLAPTIGVWMVDRRRPNEQRVKALVFGYEKNVPDTGLNRCTLASAYSIALKWAQQTIVNRTGSAPSEAFLKTESPSMIWLNPQWLNGENTLEHMTGWLAQTTTLNESERVQCEELLALGPWRSKFEIAVLHIAKWLDKNKTTSTAEDRCICLGGESDFGWEEENHFSQMIGKIRVQPIKIVLTQGKRKREAEKDEDAPAAKRDKRAEGVEEVQSVAMKEECHNVNKRWGELEKSTEGFRTRADALKKELREVKEALQREWKEDSEEWPSE</sequence>
<feature type="coiled-coil region" evidence="1">
    <location>
        <begin position="604"/>
        <end position="635"/>
    </location>
</feature>
<evidence type="ECO:0000313" key="4">
    <source>
        <dbReference type="Proteomes" id="UP000014480"/>
    </source>
</evidence>
<name>A0A484FKW8_COLOR</name>
<dbReference type="AlphaFoldDB" id="A0A484FKW8"/>
<feature type="region of interest" description="Disordered" evidence="2">
    <location>
        <begin position="554"/>
        <end position="581"/>
    </location>
</feature>
<reference evidence="4" key="1">
    <citation type="journal article" date="2013" name="New Phytol.">
        <title>Comparative genomic and transcriptomic analyses reveal the hemibiotrophic stage shift of Colletotrichum fungi.</title>
        <authorList>
            <person name="Gan P."/>
            <person name="Ikeda K."/>
            <person name="Irieda H."/>
            <person name="Narusaka M."/>
            <person name="O'Connell R.J."/>
            <person name="Narusaka Y."/>
            <person name="Takano Y."/>
            <person name="Kubo Y."/>
            <person name="Shirasu K."/>
        </authorList>
    </citation>
    <scope>NUCLEOTIDE SEQUENCE [LARGE SCALE GENOMIC DNA]</scope>
    <source>
        <strain evidence="4">104-T / ATCC 96160 / CBS 514.97 / LARS 414 / MAFF 240422</strain>
    </source>
</reference>
<dbReference type="OrthoDB" id="4845768at2759"/>
<protein>
    <submittedName>
        <fullName evidence="3">Uncharacterized protein</fullName>
    </submittedName>
</protein>
<feature type="compositionally biased region" description="Basic and acidic residues" evidence="2">
    <location>
        <begin position="558"/>
        <end position="577"/>
    </location>
</feature>